<proteinExistence type="predicted"/>
<reference evidence="2" key="2">
    <citation type="journal article" name="Front. Microbiol.">
        <title>Degradative Capacity of Two Strains of Rhodonia placenta: From Phenotype to Genotype.</title>
        <authorList>
            <person name="Kolle M."/>
            <person name="Horta M.A.C."/>
            <person name="Nowrousian M."/>
            <person name="Ohm R.A."/>
            <person name="Benz J.P."/>
            <person name="Pilgard A."/>
        </authorList>
    </citation>
    <scope>NUCLEOTIDE SEQUENCE</scope>
    <source>
        <strain evidence="2">FPRL280</strain>
    </source>
</reference>
<name>A0A8H7NZ56_9APHY</name>
<feature type="compositionally biased region" description="Basic and acidic residues" evidence="1">
    <location>
        <begin position="152"/>
        <end position="174"/>
    </location>
</feature>
<accession>A0A8H7NZ56</accession>
<sequence>MTAIPSQSIGPITRPPIPGRPQHPAPPSQNKNANSPPRTREIAPPKMEPGRHAGVRAPNTAYGWTNATAPGARCAEGGAARSRAEASRTGTPSGLRARDSARRIPRRSGGADRLRRTIGPMARRRQRARRGPVGRQAVTDDVSEGELPRQTQKGDARHWRWPDQGEIEGEKACA</sequence>
<organism evidence="2 3">
    <name type="scientific">Rhodonia placenta</name>
    <dbReference type="NCBI Taxonomy" id="104341"/>
    <lineage>
        <taxon>Eukaryota</taxon>
        <taxon>Fungi</taxon>
        <taxon>Dikarya</taxon>
        <taxon>Basidiomycota</taxon>
        <taxon>Agaricomycotina</taxon>
        <taxon>Agaricomycetes</taxon>
        <taxon>Polyporales</taxon>
        <taxon>Adustoporiaceae</taxon>
        <taxon>Rhodonia</taxon>
    </lineage>
</organism>
<feature type="compositionally biased region" description="Basic residues" evidence="1">
    <location>
        <begin position="122"/>
        <end position="132"/>
    </location>
</feature>
<protein>
    <submittedName>
        <fullName evidence="2">Uncharacterized protein</fullName>
    </submittedName>
</protein>
<evidence type="ECO:0000256" key="1">
    <source>
        <dbReference type="SAM" id="MobiDB-lite"/>
    </source>
</evidence>
<evidence type="ECO:0000313" key="2">
    <source>
        <dbReference type="EMBL" id="KAF9810526.1"/>
    </source>
</evidence>
<feature type="compositionally biased region" description="Low complexity" evidence="1">
    <location>
        <begin position="71"/>
        <end position="91"/>
    </location>
</feature>
<gene>
    <name evidence="2" type="ORF">IEO21_06849</name>
</gene>
<feature type="compositionally biased region" description="Basic and acidic residues" evidence="1">
    <location>
        <begin position="38"/>
        <end position="51"/>
    </location>
</feature>
<dbReference type="Proteomes" id="UP000639403">
    <property type="component" value="Unassembled WGS sequence"/>
</dbReference>
<feature type="compositionally biased region" description="Pro residues" evidence="1">
    <location>
        <begin position="13"/>
        <end position="27"/>
    </location>
</feature>
<dbReference type="EMBL" id="JADOXO010000169">
    <property type="protein sequence ID" value="KAF9810526.1"/>
    <property type="molecule type" value="Genomic_DNA"/>
</dbReference>
<feature type="region of interest" description="Disordered" evidence="1">
    <location>
        <begin position="1"/>
        <end position="174"/>
    </location>
</feature>
<comment type="caution">
    <text evidence="2">The sequence shown here is derived from an EMBL/GenBank/DDBJ whole genome shotgun (WGS) entry which is preliminary data.</text>
</comment>
<feature type="compositionally biased region" description="Polar residues" evidence="1">
    <location>
        <begin position="28"/>
        <end position="37"/>
    </location>
</feature>
<evidence type="ECO:0000313" key="3">
    <source>
        <dbReference type="Proteomes" id="UP000639403"/>
    </source>
</evidence>
<reference evidence="2" key="1">
    <citation type="submission" date="2020-11" db="EMBL/GenBank/DDBJ databases">
        <authorList>
            <person name="Koelle M."/>
            <person name="Horta M.A.C."/>
            <person name="Nowrousian M."/>
            <person name="Ohm R.A."/>
            <person name="Benz P."/>
            <person name="Pilgard A."/>
        </authorList>
    </citation>
    <scope>NUCLEOTIDE SEQUENCE</scope>
    <source>
        <strain evidence="2">FPRL280</strain>
    </source>
</reference>
<dbReference type="AlphaFoldDB" id="A0A8H7NZ56"/>